<protein>
    <submittedName>
        <fullName evidence="2">BTB domain-containing protein</fullName>
    </submittedName>
</protein>
<organism evidence="1 2">
    <name type="scientific">Panagrolaimus sp. JU765</name>
    <dbReference type="NCBI Taxonomy" id="591449"/>
    <lineage>
        <taxon>Eukaryota</taxon>
        <taxon>Metazoa</taxon>
        <taxon>Ecdysozoa</taxon>
        <taxon>Nematoda</taxon>
        <taxon>Chromadorea</taxon>
        <taxon>Rhabditida</taxon>
        <taxon>Tylenchina</taxon>
        <taxon>Panagrolaimomorpha</taxon>
        <taxon>Panagrolaimoidea</taxon>
        <taxon>Panagrolaimidae</taxon>
        <taxon>Panagrolaimus</taxon>
    </lineage>
</organism>
<sequence>MQVSNKELVFLMIIGFFLYIHSDSSEPNYMSIYLCANCPSPVTVKWICSVKSITRTLEYTYNKYGGYGFPKYGTNDQLFKDGLMKINSTLTFTFTPQSADILRMRLSSPRFLINDEKFKDFTFCVGKQEIKIHKCILSRSSTVFAAILEESTTNRLVIDDFEVKIVKAAVNFMYKRELDADLKIKALLNLSRFAYKYQLVDKVERTQK</sequence>
<reference evidence="2" key="1">
    <citation type="submission" date="2022-11" db="UniProtKB">
        <authorList>
            <consortium name="WormBaseParasite"/>
        </authorList>
    </citation>
    <scope>IDENTIFICATION</scope>
</reference>
<accession>A0AC34QS35</accession>
<name>A0AC34QS35_9BILA</name>
<proteinExistence type="predicted"/>
<dbReference type="Proteomes" id="UP000887576">
    <property type="component" value="Unplaced"/>
</dbReference>
<evidence type="ECO:0000313" key="1">
    <source>
        <dbReference type="Proteomes" id="UP000887576"/>
    </source>
</evidence>
<evidence type="ECO:0000313" key="2">
    <source>
        <dbReference type="WBParaSite" id="JU765_v2.g18958.t1"/>
    </source>
</evidence>
<dbReference type="WBParaSite" id="JU765_v2.g18958.t1">
    <property type="protein sequence ID" value="JU765_v2.g18958.t1"/>
    <property type="gene ID" value="JU765_v2.g18958"/>
</dbReference>